<keyword evidence="6" id="KW-1185">Reference proteome</keyword>
<dbReference type="PANTHER" id="PTHR43649:SF29">
    <property type="entry name" value="OSMOPROTECTIVE COMPOUNDS-BINDING PROTEIN GGTB"/>
    <property type="match status" value="1"/>
</dbReference>
<dbReference type="Pfam" id="PF01547">
    <property type="entry name" value="SBP_bac_1"/>
    <property type="match status" value="1"/>
</dbReference>
<evidence type="ECO:0000313" key="5">
    <source>
        <dbReference type="EMBL" id="PSH65683.1"/>
    </source>
</evidence>
<dbReference type="Proteomes" id="UP000241444">
    <property type="component" value="Unassembled WGS sequence"/>
</dbReference>
<dbReference type="InterPro" id="IPR006059">
    <property type="entry name" value="SBP"/>
</dbReference>
<dbReference type="AlphaFoldDB" id="A0A2P7BGS1"/>
<comment type="subcellular location">
    <subcellularLocation>
        <location evidence="1">Periplasm</location>
    </subcellularLocation>
</comment>
<sequence>MADTPLRRRGEVRTCPARARRSRYRALEENKMGMTLFSRRAIARCAVAAALLSSVAGLAAPAFAAGPVELRYFYRAPWPSSEIYANRLIDEWNKKNGDRIHVTGASVDGETYKTKQTIELASSNPPDVFYSWEGGRALGVIKNGFAADLTPYYQKYGWEKFLVPASVSLATFGDKKYFVPTEIGASVVWYRKDLYEKLGLKVPTTWDELMANAEAGKKAGLWPFLLANQKKWPSQFMWSAILVNKFGLDTYQGLVNNTIPWTDPRAVETTKIMADLAKNDMFEPSFNSIDVGPAMVPWSQGKALHWYQGSFNLGRFRGDQAKCCVVPMDFFPMPSIDGKKPVMSVFAEDTIMIHAKSPHKDEAAEFVDWMISKPAMTEKLAIDKPYPSSTEGDLSSLSEMEQRLGKEMAGAGQFTFMHVDHATPPAISDRFLDSLQGVLAGAITPEDAMQQTEDEAVRTRGKL</sequence>
<evidence type="ECO:0000256" key="4">
    <source>
        <dbReference type="ARBA" id="ARBA00022764"/>
    </source>
</evidence>
<protein>
    <recommendedName>
        <fullName evidence="7">Sugar ABC transporter substrate-binding protein</fullName>
    </recommendedName>
</protein>
<organism evidence="5 6">
    <name type="scientific">Phyllobacterium brassicacearum</name>
    <dbReference type="NCBI Taxonomy" id="314235"/>
    <lineage>
        <taxon>Bacteria</taxon>
        <taxon>Pseudomonadati</taxon>
        <taxon>Pseudomonadota</taxon>
        <taxon>Alphaproteobacteria</taxon>
        <taxon>Hyphomicrobiales</taxon>
        <taxon>Phyllobacteriaceae</taxon>
        <taxon>Phyllobacterium</taxon>
    </lineage>
</organism>
<keyword evidence="3" id="KW-0813">Transport</keyword>
<reference evidence="6" key="1">
    <citation type="submission" date="2017-11" db="EMBL/GenBank/DDBJ databases">
        <authorList>
            <person name="Kuznetsova I."/>
            <person name="Sazanova A."/>
            <person name="Chirak E."/>
            <person name="Safronova V."/>
            <person name="Willems A."/>
        </authorList>
    </citation>
    <scope>NUCLEOTIDE SEQUENCE [LARGE SCALE GENOMIC DNA]</scope>
    <source>
        <strain evidence="6">STM 196</strain>
    </source>
</reference>
<gene>
    <name evidence="5" type="ORF">CU102_19515</name>
</gene>
<dbReference type="Gene3D" id="3.40.190.10">
    <property type="entry name" value="Periplasmic binding protein-like II"/>
    <property type="match status" value="2"/>
</dbReference>
<dbReference type="SUPFAM" id="SSF53850">
    <property type="entry name" value="Periplasmic binding protein-like II"/>
    <property type="match status" value="1"/>
</dbReference>
<keyword evidence="4" id="KW-0574">Periplasm</keyword>
<name>A0A2P7BGS1_9HYPH</name>
<dbReference type="GO" id="GO:0042597">
    <property type="term" value="C:periplasmic space"/>
    <property type="evidence" value="ECO:0007669"/>
    <property type="project" value="UniProtKB-SubCell"/>
</dbReference>
<proteinExistence type="inferred from homology"/>
<dbReference type="OrthoDB" id="5897001at2"/>
<evidence type="ECO:0000313" key="6">
    <source>
        <dbReference type="Proteomes" id="UP000241444"/>
    </source>
</evidence>
<dbReference type="EMBL" id="PGGO01000016">
    <property type="protein sequence ID" value="PSH65683.1"/>
    <property type="molecule type" value="Genomic_DNA"/>
</dbReference>
<evidence type="ECO:0000256" key="2">
    <source>
        <dbReference type="ARBA" id="ARBA00008520"/>
    </source>
</evidence>
<comment type="similarity">
    <text evidence="2">Belongs to the bacterial solute-binding protein 1 family.</text>
</comment>
<evidence type="ECO:0008006" key="7">
    <source>
        <dbReference type="Google" id="ProtNLM"/>
    </source>
</evidence>
<dbReference type="PANTHER" id="PTHR43649">
    <property type="entry name" value="ARABINOSE-BINDING PROTEIN-RELATED"/>
    <property type="match status" value="1"/>
</dbReference>
<accession>A0A2P7BGS1</accession>
<evidence type="ECO:0000256" key="3">
    <source>
        <dbReference type="ARBA" id="ARBA00022448"/>
    </source>
</evidence>
<dbReference type="InterPro" id="IPR050490">
    <property type="entry name" value="Bact_solute-bd_prot1"/>
</dbReference>
<comment type="caution">
    <text evidence="5">The sequence shown here is derived from an EMBL/GenBank/DDBJ whole genome shotgun (WGS) entry which is preliminary data.</text>
</comment>
<evidence type="ECO:0000256" key="1">
    <source>
        <dbReference type="ARBA" id="ARBA00004418"/>
    </source>
</evidence>